<protein>
    <submittedName>
        <fullName evidence="2">Uncharacterized protein</fullName>
    </submittedName>
</protein>
<comment type="caution">
    <text evidence="2">The sequence shown here is derived from an EMBL/GenBank/DDBJ whole genome shotgun (WGS) entry which is preliminary data.</text>
</comment>
<feature type="region of interest" description="Disordered" evidence="1">
    <location>
        <begin position="587"/>
        <end position="616"/>
    </location>
</feature>
<feature type="region of interest" description="Disordered" evidence="1">
    <location>
        <begin position="251"/>
        <end position="307"/>
    </location>
</feature>
<dbReference type="Gene3D" id="1.20.90.10">
    <property type="entry name" value="Phospholipase A2 domain"/>
    <property type="match status" value="1"/>
</dbReference>
<organism evidence="2 3">
    <name type="scientific">Chlamydomonas schloesseri</name>
    <dbReference type="NCBI Taxonomy" id="2026947"/>
    <lineage>
        <taxon>Eukaryota</taxon>
        <taxon>Viridiplantae</taxon>
        <taxon>Chlorophyta</taxon>
        <taxon>core chlorophytes</taxon>
        <taxon>Chlorophyceae</taxon>
        <taxon>CS clade</taxon>
        <taxon>Chlamydomonadales</taxon>
        <taxon>Chlamydomonadaceae</taxon>
        <taxon>Chlamydomonas</taxon>
    </lineage>
</organism>
<dbReference type="OrthoDB" id="188042at2759"/>
<dbReference type="AlphaFoldDB" id="A0A835WL50"/>
<feature type="region of interest" description="Disordered" evidence="1">
    <location>
        <begin position="766"/>
        <end position="824"/>
    </location>
</feature>
<dbReference type="EMBL" id="JAEHOD010000016">
    <property type="protein sequence ID" value="KAG2448800.1"/>
    <property type="molecule type" value="Genomic_DNA"/>
</dbReference>
<evidence type="ECO:0000256" key="1">
    <source>
        <dbReference type="SAM" id="MobiDB-lite"/>
    </source>
</evidence>
<name>A0A835WL50_9CHLO</name>
<evidence type="ECO:0000313" key="2">
    <source>
        <dbReference type="EMBL" id="KAG2448800.1"/>
    </source>
</evidence>
<dbReference type="InterPro" id="IPR036444">
    <property type="entry name" value="PLipase_A2_dom_sf"/>
</dbReference>
<dbReference type="PANTHER" id="PTHR48174">
    <property type="entry name" value="DUF946 FAMILY PROTEIN"/>
    <property type="match status" value="1"/>
</dbReference>
<dbReference type="Pfam" id="PF06101">
    <property type="entry name" value="Vps62"/>
    <property type="match status" value="1"/>
</dbReference>
<feature type="compositionally biased region" description="Low complexity" evidence="1">
    <location>
        <begin position="1081"/>
        <end position="1101"/>
    </location>
</feature>
<reference evidence="2" key="1">
    <citation type="journal article" date="2020" name="bioRxiv">
        <title>Comparative genomics of Chlamydomonas.</title>
        <authorList>
            <person name="Craig R.J."/>
            <person name="Hasan A.R."/>
            <person name="Ness R.W."/>
            <person name="Keightley P.D."/>
        </authorList>
    </citation>
    <scope>NUCLEOTIDE SEQUENCE</scope>
    <source>
        <strain evidence="2">CCAP 11/173</strain>
    </source>
</reference>
<dbReference type="GO" id="GO:0006644">
    <property type="term" value="P:phospholipid metabolic process"/>
    <property type="evidence" value="ECO:0007669"/>
    <property type="project" value="InterPro"/>
</dbReference>
<gene>
    <name evidence="2" type="ORF">HYH02_006151</name>
</gene>
<feature type="compositionally biased region" description="Pro residues" evidence="1">
    <location>
        <begin position="445"/>
        <end position="462"/>
    </location>
</feature>
<feature type="compositionally biased region" description="Pro residues" evidence="1">
    <location>
        <begin position="975"/>
        <end position="991"/>
    </location>
</feature>
<feature type="region of interest" description="Disordered" evidence="1">
    <location>
        <begin position="968"/>
        <end position="998"/>
    </location>
</feature>
<feature type="region of interest" description="Disordered" evidence="1">
    <location>
        <begin position="1041"/>
        <end position="1101"/>
    </location>
</feature>
<feature type="compositionally biased region" description="Acidic residues" evidence="1">
    <location>
        <begin position="806"/>
        <end position="815"/>
    </location>
</feature>
<feature type="region of interest" description="Disordered" evidence="1">
    <location>
        <begin position="510"/>
        <end position="550"/>
    </location>
</feature>
<dbReference type="InterPro" id="IPR009291">
    <property type="entry name" value="Vps62"/>
</dbReference>
<feature type="compositionally biased region" description="Basic residues" evidence="1">
    <location>
        <begin position="601"/>
        <end position="616"/>
    </location>
</feature>
<dbReference type="Proteomes" id="UP000613740">
    <property type="component" value="Unassembled WGS sequence"/>
</dbReference>
<feature type="compositionally biased region" description="Low complexity" evidence="1">
    <location>
        <begin position="268"/>
        <end position="304"/>
    </location>
</feature>
<feature type="compositionally biased region" description="Low complexity" evidence="1">
    <location>
        <begin position="532"/>
        <end position="550"/>
    </location>
</feature>
<keyword evidence="3" id="KW-1185">Reference proteome</keyword>
<proteinExistence type="predicted"/>
<feature type="compositionally biased region" description="Pro residues" evidence="1">
    <location>
        <begin position="766"/>
        <end position="778"/>
    </location>
</feature>
<evidence type="ECO:0000313" key="3">
    <source>
        <dbReference type="Proteomes" id="UP000613740"/>
    </source>
</evidence>
<dbReference type="PANTHER" id="PTHR48174:SF5">
    <property type="entry name" value="VACUOLAR PROTEIN SORTING-ASSOCIATED PROTEIN 62"/>
    <property type="match status" value="1"/>
</dbReference>
<dbReference type="SUPFAM" id="SSF48619">
    <property type="entry name" value="Phospholipase A2, PLA2"/>
    <property type="match status" value="1"/>
</dbReference>
<dbReference type="GO" id="GO:0004623">
    <property type="term" value="F:phospholipase A2 activity"/>
    <property type="evidence" value="ECO:0007669"/>
    <property type="project" value="InterPro"/>
</dbReference>
<sequence>MPCSVEWFLERAGLVYYNQGVSGCGEVDDGFLSVPGGVRELLPAGQVTQEKLLQVQAQVPQPEHLSLTLERQHYHGQDRHRLNEVPIYVHAKLVQDQVHGRPEAYEINYITYYAFNGHYAVPFGLPIFMTGHHVGDWEHLTVRLDARTLELQGVWYNAHRNIEGEWCPAARVPRTRCGRIIGHVAINGHGIYPHCGVIPRLFFAANDRTSRSGPVWNPACIVRMCGVSLQVDPRHLCHAVRSRGCSLPLPQAMAAAPEPPSTLRSTDAAGADAGSAVSAAADAAQVQLEQQRQQQQRQPSSPLQTSDMTALANSAEPMLTYALPEVVHDSSPWQRFEGRWGTVVGPMHQGWFNYPEPPLSRGLLKRLFLPSVLEGFVVHLPRGLQRAPAMDSAATAVTGEALLQLLCQGPTQHPARPHLLGNHVGYPAPPGESSPAAGGYGGYPPAQPSSLPPSPPSPPPLGSAPSPAAGGAGGTCIDDSMCGANSCCTGTMSRPGRCITAALGRGGICPGSGGPDGPSSQPNVPAPPANPAPSANPLSTPSSSTSSTSSSTGVCAASCQQCRQARVEGLGLGENACAPATSPLALPPAFTREPRSDTAALRRHGPGRHGAGRHRRGDQVRYYQAPQIDFTKLRWVPIAANVSAASGAAPTAPGAVTTITWQASLAAVRDVHTGGLQQLDPEPWFEGLNGLFATSDPAWVPPPEAPAPPLSPDEDFGAALPPSWFISPPPDAPLPPDRYPTMPPWPPLTPERPPWPPMVLLLPPFSPEAPPATPPPPEQALWNGSPPDRLLLQVPEAPPPFVPPPADDDAPEPEEGSGLPPAACPRSSLRLAVAGKCPRSTCPTWTARRHRRACSAWGAAAAAAMTTTTAASAGGASSWHRPRTHCTPSFTPCCDAHDTCYGACAANGTRARCDGGLLGCALRACAASGDAAAAQSQRECVVLAHAYYQASSNWGAPAWADAQDDYCECDDASRPPSPAPPQPAPPTPPQLPAGKPGKARQNGLLLLARPAKAATRLTVSSSAGGGILSYRGGVRLLKPRREPLTAVPSMPGPPGLPGILSRHRGLRQHQQQDPLPPSPGSSPSSSSTTTTAATTTAAAASSSSTSYLLSPPILSLPRLAAACHALLAAAGAGPRGWPA</sequence>
<feature type="compositionally biased region" description="Pro residues" evidence="1">
    <location>
        <begin position="796"/>
        <end position="805"/>
    </location>
</feature>
<feature type="region of interest" description="Disordered" evidence="1">
    <location>
        <begin position="414"/>
        <end position="470"/>
    </location>
</feature>
<accession>A0A835WL50</accession>
<dbReference type="GO" id="GO:0050482">
    <property type="term" value="P:arachidonate secretion"/>
    <property type="evidence" value="ECO:0007669"/>
    <property type="project" value="InterPro"/>
</dbReference>